<dbReference type="Gene3D" id="3.40.50.10900">
    <property type="entry name" value="PAC-like subunit"/>
    <property type="match status" value="1"/>
</dbReference>
<name>A0A497ENQ7_9CREN</name>
<dbReference type="PANTHER" id="PTHR35610">
    <property type="entry name" value="3-ISOPROPYLMALATE DEHYDRATASE-RELATED"/>
    <property type="match status" value="1"/>
</dbReference>
<dbReference type="InterPro" id="IPR038389">
    <property type="entry name" value="PSMG2_sf"/>
</dbReference>
<proteinExistence type="predicted"/>
<reference evidence="1 2" key="1">
    <citation type="submission" date="2018-06" db="EMBL/GenBank/DDBJ databases">
        <title>Extensive metabolic versatility and redundancy in microbially diverse, dynamic hydrothermal sediments.</title>
        <authorList>
            <person name="Dombrowski N."/>
            <person name="Teske A."/>
            <person name="Baker B.J."/>
        </authorList>
    </citation>
    <scope>NUCLEOTIDE SEQUENCE [LARGE SCALE GENOMIC DNA]</scope>
    <source>
        <strain evidence="1">B66_G16</strain>
    </source>
</reference>
<evidence type="ECO:0000313" key="1">
    <source>
        <dbReference type="EMBL" id="RLE47973.1"/>
    </source>
</evidence>
<accession>A0A497ENQ7</accession>
<sequence>MTVTFHIRNGIESLKGSVLITGFHGLGATGYISVKHMVTSLKAELIGYIETPNTPPFVTMDDEKLTLPFEIFRYGKLVFVLTEMPPHPRDRYEFSKSLADWSIDNGFSSAYLVGGLD</sequence>
<gene>
    <name evidence="1" type="ORF">DRJ31_08045</name>
</gene>
<dbReference type="Pfam" id="PF09754">
    <property type="entry name" value="PAC2"/>
    <property type="match status" value="1"/>
</dbReference>
<protein>
    <recommendedName>
        <fullName evidence="3">Proteasome assembly chaperone family protein</fullName>
    </recommendedName>
</protein>
<comment type="caution">
    <text evidence="1">The sequence shown here is derived from an EMBL/GenBank/DDBJ whole genome shotgun (WGS) entry which is preliminary data.</text>
</comment>
<dbReference type="PANTHER" id="PTHR35610:SF3">
    <property type="entry name" value="PROTEASOME ASSEMBLY CHAPERONE FAMILY PROTEIN"/>
    <property type="match status" value="1"/>
</dbReference>
<dbReference type="AlphaFoldDB" id="A0A497ENQ7"/>
<dbReference type="InterPro" id="IPR019151">
    <property type="entry name" value="Proteasome_assmbl_chaperone_2"/>
</dbReference>
<organism evidence="1 2">
    <name type="scientific">Thermoproteota archaeon</name>
    <dbReference type="NCBI Taxonomy" id="2056631"/>
    <lineage>
        <taxon>Archaea</taxon>
        <taxon>Thermoproteota</taxon>
    </lineage>
</organism>
<evidence type="ECO:0008006" key="3">
    <source>
        <dbReference type="Google" id="ProtNLM"/>
    </source>
</evidence>
<dbReference type="SUPFAM" id="SSF159659">
    <property type="entry name" value="Cgl1923-like"/>
    <property type="match status" value="1"/>
</dbReference>
<evidence type="ECO:0000313" key="2">
    <source>
        <dbReference type="Proteomes" id="UP000278475"/>
    </source>
</evidence>
<dbReference type="Proteomes" id="UP000278475">
    <property type="component" value="Unassembled WGS sequence"/>
</dbReference>
<dbReference type="EMBL" id="QMQV01000096">
    <property type="protein sequence ID" value="RLE47973.1"/>
    <property type="molecule type" value="Genomic_DNA"/>
</dbReference>
<feature type="non-terminal residue" evidence="1">
    <location>
        <position position="117"/>
    </location>
</feature>